<dbReference type="EMBL" id="BAABJX010000020">
    <property type="protein sequence ID" value="GAA4828500.1"/>
    <property type="molecule type" value="Genomic_DNA"/>
</dbReference>
<evidence type="ECO:0000313" key="6">
    <source>
        <dbReference type="Proteomes" id="UP001500298"/>
    </source>
</evidence>
<dbReference type="PROSITE" id="PS51032">
    <property type="entry name" value="AP2_ERF"/>
    <property type="match status" value="1"/>
</dbReference>
<dbReference type="InterPro" id="IPR016177">
    <property type="entry name" value="DNA-bd_dom_sf"/>
</dbReference>
<reference evidence="6" key="1">
    <citation type="journal article" date="2019" name="Int. J. Syst. Evol. Microbiol.">
        <title>The Global Catalogue of Microorganisms (GCM) 10K type strain sequencing project: providing services to taxonomists for standard genome sequencing and annotation.</title>
        <authorList>
            <consortium name="The Broad Institute Genomics Platform"/>
            <consortium name="The Broad Institute Genome Sequencing Center for Infectious Disease"/>
            <person name="Wu L."/>
            <person name="Ma J."/>
        </authorList>
    </citation>
    <scope>NUCLEOTIDE SEQUENCE [LARGE SCALE GENOMIC DNA]</scope>
    <source>
        <strain evidence="6">JCM 18326</strain>
    </source>
</reference>
<keyword evidence="1" id="KW-0805">Transcription regulation</keyword>
<accession>A0ABP9D8C6</accession>
<name>A0ABP9D8C6_9BACT</name>
<organism evidence="5 6">
    <name type="scientific">Algivirga pacifica</name>
    <dbReference type="NCBI Taxonomy" id="1162670"/>
    <lineage>
        <taxon>Bacteria</taxon>
        <taxon>Pseudomonadati</taxon>
        <taxon>Bacteroidota</taxon>
        <taxon>Cytophagia</taxon>
        <taxon>Cytophagales</taxon>
        <taxon>Flammeovirgaceae</taxon>
        <taxon>Algivirga</taxon>
    </lineage>
</organism>
<dbReference type="InterPro" id="IPR001471">
    <property type="entry name" value="AP2/ERF_dom"/>
</dbReference>
<evidence type="ECO:0000256" key="1">
    <source>
        <dbReference type="ARBA" id="ARBA00023015"/>
    </source>
</evidence>
<keyword evidence="2" id="KW-0238">DNA-binding</keyword>
<dbReference type="SUPFAM" id="SSF54060">
    <property type="entry name" value="His-Me finger endonucleases"/>
    <property type="match status" value="1"/>
</dbReference>
<dbReference type="RefSeq" id="WP_345370045.1">
    <property type="nucleotide sequence ID" value="NZ_BAABJX010000020.1"/>
</dbReference>
<dbReference type="InterPro" id="IPR044925">
    <property type="entry name" value="His-Me_finger_sf"/>
</dbReference>
<protein>
    <recommendedName>
        <fullName evidence="4">AP2/ERF domain-containing protein</fullName>
    </recommendedName>
</protein>
<evidence type="ECO:0000256" key="3">
    <source>
        <dbReference type="ARBA" id="ARBA00023163"/>
    </source>
</evidence>
<keyword evidence="3" id="KW-0804">Transcription</keyword>
<dbReference type="Gene3D" id="3.90.75.20">
    <property type="match status" value="1"/>
</dbReference>
<comment type="caution">
    <text evidence="5">The sequence shown here is derived from an EMBL/GenBank/DDBJ whole genome shotgun (WGS) entry which is preliminary data.</text>
</comment>
<evidence type="ECO:0000259" key="4">
    <source>
        <dbReference type="PROSITE" id="PS51032"/>
    </source>
</evidence>
<feature type="domain" description="AP2/ERF" evidence="4">
    <location>
        <begin position="122"/>
        <end position="176"/>
    </location>
</feature>
<dbReference type="Gene3D" id="3.30.730.10">
    <property type="entry name" value="AP2/ERF domain"/>
    <property type="match status" value="1"/>
</dbReference>
<gene>
    <name evidence="5" type="ORF">GCM10023331_11940</name>
</gene>
<evidence type="ECO:0000256" key="2">
    <source>
        <dbReference type="ARBA" id="ARBA00023125"/>
    </source>
</evidence>
<dbReference type="InterPro" id="IPR036955">
    <property type="entry name" value="AP2/ERF_dom_sf"/>
</dbReference>
<evidence type="ECO:0000313" key="5">
    <source>
        <dbReference type="EMBL" id="GAA4828500.1"/>
    </source>
</evidence>
<dbReference type="Proteomes" id="UP001500298">
    <property type="component" value="Unassembled WGS sequence"/>
</dbReference>
<keyword evidence="6" id="KW-1185">Reference proteome</keyword>
<sequence length="179" mass="20890">MLVKVQLKNSPNEVVMDGNIYEHLKSNPYLQSINFLHNLREHSSGRAVFQKSWKQNDGKYKTETIYLHKFIAEKFLEATENRKGDLVKMKNGNKLDCRLKNLEWSNRADIKRNSKVTHNKTGYKGVFKERNKFRAVIYKDRKPIPLGSFPTPEEAALAYNKKSEELFGKTKSLNKIRKS</sequence>
<dbReference type="SUPFAM" id="SSF54171">
    <property type="entry name" value="DNA-binding domain"/>
    <property type="match status" value="1"/>
</dbReference>
<proteinExistence type="predicted"/>